<evidence type="ECO:0000256" key="2">
    <source>
        <dbReference type="ARBA" id="ARBA00022737"/>
    </source>
</evidence>
<feature type="compositionally biased region" description="Low complexity" evidence="4">
    <location>
        <begin position="104"/>
        <end position="116"/>
    </location>
</feature>
<feature type="repeat" description="WD" evidence="3">
    <location>
        <begin position="391"/>
        <end position="430"/>
    </location>
</feature>
<feature type="region of interest" description="Disordered" evidence="4">
    <location>
        <begin position="280"/>
        <end position="312"/>
    </location>
</feature>
<organism evidence="6 7">
    <name type="scientific">Wallemia mellicola</name>
    <dbReference type="NCBI Taxonomy" id="1708541"/>
    <lineage>
        <taxon>Eukaryota</taxon>
        <taxon>Fungi</taxon>
        <taxon>Dikarya</taxon>
        <taxon>Basidiomycota</taxon>
        <taxon>Wallemiomycotina</taxon>
        <taxon>Wallemiomycetes</taxon>
        <taxon>Wallemiales</taxon>
        <taxon>Wallemiaceae</taxon>
        <taxon>Wallemia</taxon>
    </lineage>
</organism>
<dbReference type="InterPro" id="IPR036322">
    <property type="entry name" value="WD40_repeat_dom_sf"/>
</dbReference>
<evidence type="ECO:0000256" key="3">
    <source>
        <dbReference type="PROSITE-ProRule" id="PRU00221"/>
    </source>
</evidence>
<dbReference type="PANTHER" id="PTHR19848:SF8">
    <property type="entry name" value="F-BOX AND WD REPEAT DOMAIN CONTAINING 7"/>
    <property type="match status" value="1"/>
</dbReference>
<dbReference type="CDD" id="cd00200">
    <property type="entry name" value="WD40"/>
    <property type="match status" value="1"/>
</dbReference>
<dbReference type="PRINTS" id="PR00320">
    <property type="entry name" value="GPROTEINBRPT"/>
</dbReference>
<keyword evidence="1 3" id="KW-0853">WD repeat</keyword>
<dbReference type="SUPFAM" id="SSF50978">
    <property type="entry name" value="WD40 repeat-like"/>
    <property type="match status" value="1"/>
</dbReference>
<feature type="repeat" description="WD" evidence="3">
    <location>
        <begin position="455"/>
        <end position="484"/>
    </location>
</feature>
<comment type="caution">
    <text evidence="6">The sequence shown here is derived from an EMBL/GenBank/DDBJ whole genome shotgun (WGS) entry which is preliminary data.</text>
</comment>
<dbReference type="Gene3D" id="1.20.1280.50">
    <property type="match status" value="1"/>
</dbReference>
<dbReference type="InterPro" id="IPR001810">
    <property type="entry name" value="F-box_dom"/>
</dbReference>
<evidence type="ECO:0000259" key="5">
    <source>
        <dbReference type="PROSITE" id="PS50181"/>
    </source>
</evidence>
<dbReference type="PANTHER" id="PTHR19848">
    <property type="entry name" value="WD40 REPEAT PROTEIN"/>
    <property type="match status" value="1"/>
</dbReference>
<dbReference type="Pfam" id="PF00400">
    <property type="entry name" value="WD40"/>
    <property type="match status" value="6"/>
</dbReference>
<evidence type="ECO:0000313" key="7">
    <source>
        <dbReference type="Proteomes" id="UP000305647"/>
    </source>
</evidence>
<dbReference type="InterPro" id="IPR001680">
    <property type="entry name" value="WD40_rpt"/>
</dbReference>
<dbReference type="SMART" id="SM00320">
    <property type="entry name" value="WD40"/>
    <property type="match status" value="6"/>
</dbReference>
<proteinExistence type="predicted"/>
<keyword evidence="2" id="KW-0677">Repeat</keyword>
<dbReference type="InterPro" id="IPR015943">
    <property type="entry name" value="WD40/YVTN_repeat-like_dom_sf"/>
</dbReference>
<evidence type="ECO:0000313" key="6">
    <source>
        <dbReference type="EMBL" id="TIC28018.1"/>
    </source>
</evidence>
<feature type="repeat" description="WD" evidence="3">
    <location>
        <begin position="544"/>
        <end position="585"/>
    </location>
</feature>
<dbReference type="PROSITE" id="PS00678">
    <property type="entry name" value="WD_REPEATS_1"/>
    <property type="match status" value="2"/>
</dbReference>
<feature type="region of interest" description="Disordered" evidence="4">
    <location>
        <begin position="94"/>
        <end position="139"/>
    </location>
</feature>
<dbReference type="EMBL" id="SPRO01000046">
    <property type="protein sequence ID" value="TIC28018.1"/>
    <property type="molecule type" value="Genomic_DNA"/>
</dbReference>
<evidence type="ECO:0000256" key="1">
    <source>
        <dbReference type="ARBA" id="ARBA00022574"/>
    </source>
</evidence>
<feature type="repeat" description="WD" evidence="3">
    <location>
        <begin position="586"/>
        <end position="625"/>
    </location>
</feature>
<reference evidence="6 7" key="1">
    <citation type="submission" date="2019-03" db="EMBL/GenBank/DDBJ databases">
        <title>Sequencing 25 genomes of Wallemia mellicola.</title>
        <authorList>
            <person name="Gostincar C."/>
        </authorList>
    </citation>
    <scope>NUCLEOTIDE SEQUENCE [LARGE SCALE GENOMIC DNA]</scope>
    <source>
        <strain evidence="6 7">EXF-8738</strain>
    </source>
</reference>
<dbReference type="InterPro" id="IPR019775">
    <property type="entry name" value="WD40_repeat_CS"/>
</dbReference>
<sequence>MSNHDKHYIQLEPTIQTEIVTTTKKTIINYPEIQIQGLDSSTQQQQLNAKEFPLSNSEIPEHVANFDFSLPNGHLASYHSYDLKGKKRAIDCPPKKKLREDDSGNVAVGSSGSVRSPLPSPVASPSRMETTTEWDDSMSNNANNSNTLPVLLSFPHLLNVYPTLSTATQSHILLNLLRLSDISSIRNVNDFIKPALQKDFIGQLPLEISSLILNFLDIRDLARSASVSKTWKKIVDHDRAAWKAAGIRADLWFGDEEHLANKRQEAYLSANRTRHKERLNMEKESDTEMDGTRTPLTPPPMSNINSSSESPKKLTNTWKYHPYKHILKKRHTIRQNWFNNEPIAAYEFERHGQNVVTCLQFDSDKIVTASDGDDKSIDVSCTKTGRLRRRLRGHTGGVWALQYIGDTLVSGATDRTVRVWDIPSGRCTHVLSGHYSTVRCLAIIMPKYNNLTKEYEPPYPIIVSGSRDFTIRVWRLPSPTRDQTWDLNDGDANTENNPWAMKLLSGHTNAVRSVAGEGKTLVSGSYDFTVRIWNTVTGDVEHVLRGHNDMVYKVVLDAPRNKCASGSYDGSVKVWSVDRGEQLQSLDGHSSLVGLLGLNSSSLISAGADSNLKIWDLMSGDCQHVLDGHDSAISCMAHDEQKIISGSDGMLKMWNAKDGKLKKDILSNLMHIWQVSMSDRYLVAASNKMSGQTFINVFDFGVVDEEDEEIEYSRLNWEPQWWVPVEKQ</sequence>
<feature type="repeat" description="WD" evidence="3">
    <location>
        <begin position="626"/>
        <end position="664"/>
    </location>
</feature>
<feature type="domain" description="F-box" evidence="5">
    <location>
        <begin position="198"/>
        <end position="245"/>
    </location>
</feature>
<name>A0A4T0PK13_9BASI</name>
<dbReference type="InterPro" id="IPR036047">
    <property type="entry name" value="F-box-like_dom_sf"/>
</dbReference>
<dbReference type="Proteomes" id="UP000305647">
    <property type="component" value="Unassembled WGS sequence"/>
</dbReference>
<protein>
    <submittedName>
        <fullName evidence="6">WD40 repeat-like protein</fullName>
    </submittedName>
</protein>
<dbReference type="InterPro" id="IPR020472">
    <property type="entry name" value="WD40_PAC1"/>
</dbReference>
<dbReference type="PROSITE" id="PS50294">
    <property type="entry name" value="WD_REPEATS_REGION"/>
    <property type="match status" value="4"/>
</dbReference>
<dbReference type="PROSITE" id="PS50181">
    <property type="entry name" value="FBOX"/>
    <property type="match status" value="1"/>
</dbReference>
<dbReference type="PROSITE" id="PS50082">
    <property type="entry name" value="WD_REPEATS_2"/>
    <property type="match status" value="6"/>
</dbReference>
<gene>
    <name evidence="6" type="ORF">E3Q10_03412</name>
</gene>
<feature type="repeat" description="WD" evidence="3">
    <location>
        <begin position="504"/>
        <end position="543"/>
    </location>
</feature>
<dbReference type="SUPFAM" id="SSF81383">
    <property type="entry name" value="F-box domain"/>
    <property type="match status" value="1"/>
</dbReference>
<dbReference type="SMART" id="SM00256">
    <property type="entry name" value="FBOX"/>
    <property type="match status" value="1"/>
</dbReference>
<accession>A0A4T0PK13</accession>
<feature type="compositionally biased region" description="Polar residues" evidence="4">
    <location>
        <begin position="302"/>
        <end position="312"/>
    </location>
</feature>
<dbReference type="AlphaFoldDB" id="A0A4T0PK13"/>
<dbReference type="Gene3D" id="2.130.10.10">
    <property type="entry name" value="YVTN repeat-like/Quinoprotein amine dehydrogenase"/>
    <property type="match status" value="1"/>
</dbReference>
<dbReference type="Pfam" id="PF12937">
    <property type="entry name" value="F-box-like"/>
    <property type="match status" value="1"/>
</dbReference>
<evidence type="ECO:0000256" key="4">
    <source>
        <dbReference type="SAM" id="MobiDB-lite"/>
    </source>
</evidence>